<sequence>MFVFVKLECGKALSVDCSENDTVEHVIKEVEGPSKDIKDFKVSHNGEILERGRRLSDYGIDQGAVLCAV</sequence>
<proteinExistence type="predicted"/>
<evidence type="ECO:0000313" key="2">
    <source>
        <dbReference type="WBParaSite" id="ES5_v2.g7907.t1"/>
    </source>
</evidence>
<dbReference type="WBParaSite" id="ES5_v2.g7907.t1">
    <property type="protein sequence ID" value="ES5_v2.g7907.t1"/>
    <property type="gene ID" value="ES5_v2.g7907"/>
</dbReference>
<dbReference type="Proteomes" id="UP000887579">
    <property type="component" value="Unplaced"/>
</dbReference>
<name>A0AC34GTI1_9BILA</name>
<accession>A0AC34GTI1</accession>
<organism evidence="1 2">
    <name type="scientific">Panagrolaimus sp. ES5</name>
    <dbReference type="NCBI Taxonomy" id="591445"/>
    <lineage>
        <taxon>Eukaryota</taxon>
        <taxon>Metazoa</taxon>
        <taxon>Ecdysozoa</taxon>
        <taxon>Nematoda</taxon>
        <taxon>Chromadorea</taxon>
        <taxon>Rhabditida</taxon>
        <taxon>Tylenchina</taxon>
        <taxon>Panagrolaimomorpha</taxon>
        <taxon>Panagrolaimoidea</taxon>
        <taxon>Panagrolaimidae</taxon>
        <taxon>Panagrolaimus</taxon>
    </lineage>
</organism>
<evidence type="ECO:0000313" key="1">
    <source>
        <dbReference type="Proteomes" id="UP000887579"/>
    </source>
</evidence>
<protein>
    <submittedName>
        <fullName evidence="2">Ubiquitin-like domain-containing protein</fullName>
    </submittedName>
</protein>
<reference evidence="2" key="1">
    <citation type="submission" date="2022-11" db="UniProtKB">
        <authorList>
            <consortium name="WormBaseParasite"/>
        </authorList>
    </citation>
    <scope>IDENTIFICATION</scope>
</reference>